<reference evidence="1 2" key="1">
    <citation type="journal article" date="2021" name="BMC Biol.">
        <title>Horizontally acquired antibacterial genes associated with adaptive radiation of ladybird beetles.</title>
        <authorList>
            <person name="Li H.S."/>
            <person name="Tang X.F."/>
            <person name="Huang Y.H."/>
            <person name="Xu Z.Y."/>
            <person name="Chen M.L."/>
            <person name="Du X.Y."/>
            <person name="Qiu B.Y."/>
            <person name="Chen P.T."/>
            <person name="Zhang W."/>
            <person name="Slipinski A."/>
            <person name="Escalona H.E."/>
            <person name="Waterhouse R.M."/>
            <person name="Zwick A."/>
            <person name="Pang H."/>
        </authorList>
    </citation>
    <scope>NUCLEOTIDE SEQUENCE [LARGE SCALE GENOMIC DNA]</scope>
    <source>
        <strain evidence="1">SYSU2018</strain>
    </source>
</reference>
<dbReference type="Proteomes" id="UP001516400">
    <property type="component" value="Unassembled WGS sequence"/>
</dbReference>
<accession>A0ABD2NQ79</accession>
<comment type="caution">
    <text evidence="1">The sequence shown here is derived from an EMBL/GenBank/DDBJ whole genome shotgun (WGS) entry which is preliminary data.</text>
</comment>
<evidence type="ECO:0000313" key="1">
    <source>
        <dbReference type="EMBL" id="KAL3280659.1"/>
    </source>
</evidence>
<keyword evidence="2" id="KW-1185">Reference proteome</keyword>
<name>A0ABD2NQ79_9CUCU</name>
<protein>
    <submittedName>
        <fullName evidence="1">Uncharacterized protein</fullName>
    </submittedName>
</protein>
<organism evidence="1 2">
    <name type="scientific">Cryptolaemus montrouzieri</name>
    <dbReference type="NCBI Taxonomy" id="559131"/>
    <lineage>
        <taxon>Eukaryota</taxon>
        <taxon>Metazoa</taxon>
        <taxon>Ecdysozoa</taxon>
        <taxon>Arthropoda</taxon>
        <taxon>Hexapoda</taxon>
        <taxon>Insecta</taxon>
        <taxon>Pterygota</taxon>
        <taxon>Neoptera</taxon>
        <taxon>Endopterygota</taxon>
        <taxon>Coleoptera</taxon>
        <taxon>Polyphaga</taxon>
        <taxon>Cucujiformia</taxon>
        <taxon>Coccinelloidea</taxon>
        <taxon>Coccinellidae</taxon>
        <taxon>Scymninae</taxon>
        <taxon>Scymnini</taxon>
        <taxon>Cryptolaemus</taxon>
    </lineage>
</organism>
<proteinExistence type="predicted"/>
<sequence length="101" mass="11680">MYNALIASKYFSRSEPDTTSAEKKAPDRAYSGLSYKAGLSERLFPILSTDKLQIAFRNQFKDFIPVLMQSDVVYKASCKNYKQVYIGPTSRYKMNILYKIR</sequence>
<evidence type="ECO:0000313" key="2">
    <source>
        <dbReference type="Proteomes" id="UP001516400"/>
    </source>
</evidence>
<dbReference type="EMBL" id="JABFTP020000144">
    <property type="protein sequence ID" value="KAL3280659.1"/>
    <property type="molecule type" value="Genomic_DNA"/>
</dbReference>
<gene>
    <name evidence="1" type="ORF">HHI36_003895</name>
</gene>
<dbReference type="AlphaFoldDB" id="A0ABD2NQ79"/>